<evidence type="ECO:0000256" key="7">
    <source>
        <dbReference type="ARBA" id="ARBA00022989"/>
    </source>
</evidence>
<keyword evidence="4" id="KW-0138">CF(0)</keyword>
<keyword evidence="13" id="KW-1185">Reference proteome</keyword>
<keyword evidence="9 11" id="KW-0472">Membrane</keyword>
<reference evidence="12 13" key="1">
    <citation type="journal article" date="2012" name="Mol. Biol. Evol.">
        <title>Genome reduction and co-evolution between the primary and secondary bacterial symbionts of psyllids.</title>
        <authorList>
            <person name="Sloan D.B."/>
            <person name="Moran N.A."/>
        </authorList>
    </citation>
    <scope>NUCLEOTIDE SEQUENCE [LARGE SCALE GENOMIC DNA]</scope>
    <source>
        <strain evidence="12 13">HC</strain>
    </source>
</reference>
<keyword evidence="3" id="KW-0813">Transport</keyword>
<evidence type="ECO:0000313" key="13">
    <source>
        <dbReference type="Proteomes" id="UP000003934"/>
    </source>
</evidence>
<protein>
    <submittedName>
        <fullName evidence="12">F0F1-type ATP synthase A subunit</fullName>
    </submittedName>
</protein>
<name>J3YPU7_CARRU</name>
<dbReference type="GO" id="GO:0042777">
    <property type="term" value="P:proton motive force-driven plasma membrane ATP synthesis"/>
    <property type="evidence" value="ECO:0007669"/>
    <property type="project" value="TreeGrafter"/>
</dbReference>
<feature type="transmembrane region" description="Helical" evidence="11">
    <location>
        <begin position="19"/>
        <end position="37"/>
    </location>
</feature>
<dbReference type="PROSITE" id="PS00449">
    <property type="entry name" value="ATPASE_A"/>
    <property type="match status" value="1"/>
</dbReference>
<dbReference type="GO" id="GO:0005886">
    <property type="term" value="C:plasma membrane"/>
    <property type="evidence" value="ECO:0007669"/>
    <property type="project" value="TreeGrafter"/>
</dbReference>
<dbReference type="InterPro" id="IPR045082">
    <property type="entry name" value="ATP_syn_F0_a_bact/chloroplast"/>
</dbReference>
<evidence type="ECO:0000256" key="5">
    <source>
        <dbReference type="ARBA" id="ARBA00022692"/>
    </source>
</evidence>
<dbReference type="Pfam" id="PF00119">
    <property type="entry name" value="ATP-synt_A"/>
    <property type="match status" value="1"/>
</dbReference>
<dbReference type="SUPFAM" id="SSF81336">
    <property type="entry name" value="F1F0 ATP synthase subunit A"/>
    <property type="match status" value="1"/>
</dbReference>
<keyword evidence="5 11" id="KW-0812">Transmembrane</keyword>
<comment type="subcellular location">
    <subcellularLocation>
        <location evidence="1">Membrane</location>
        <topology evidence="1">Multi-pass membrane protein</topology>
    </subcellularLocation>
</comment>
<evidence type="ECO:0000256" key="9">
    <source>
        <dbReference type="ARBA" id="ARBA00023136"/>
    </source>
</evidence>
<dbReference type="RefSeq" id="WP_014887158.1">
    <property type="nucleotide sequence ID" value="NC_018416.1"/>
</dbReference>
<keyword evidence="8" id="KW-0406">Ion transport</keyword>
<dbReference type="GO" id="GO:0046933">
    <property type="term" value="F:proton-transporting ATP synthase activity, rotational mechanism"/>
    <property type="evidence" value="ECO:0007669"/>
    <property type="project" value="TreeGrafter"/>
</dbReference>
<evidence type="ECO:0000313" key="12">
    <source>
        <dbReference type="EMBL" id="AFP83858.1"/>
    </source>
</evidence>
<dbReference type="InterPro" id="IPR035908">
    <property type="entry name" value="F0_ATP_A_sf"/>
</dbReference>
<keyword evidence="7 11" id="KW-1133">Transmembrane helix</keyword>
<dbReference type="Gene3D" id="1.20.120.220">
    <property type="entry name" value="ATP synthase, F0 complex, subunit A"/>
    <property type="match status" value="1"/>
</dbReference>
<dbReference type="InterPro" id="IPR000568">
    <property type="entry name" value="ATP_synth_F0_asu"/>
</dbReference>
<evidence type="ECO:0000256" key="3">
    <source>
        <dbReference type="ARBA" id="ARBA00022448"/>
    </source>
</evidence>
<evidence type="ECO:0000256" key="2">
    <source>
        <dbReference type="ARBA" id="ARBA00006810"/>
    </source>
</evidence>
<dbReference type="Proteomes" id="UP000003934">
    <property type="component" value="Chromosome"/>
</dbReference>
<evidence type="ECO:0000256" key="11">
    <source>
        <dbReference type="SAM" id="Phobius"/>
    </source>
</evidence>
<evidence type="ECO:0000256" key="8">
    <source>
        <dbReference type="ARBA" id="ARBA00023065"/>
    </source>
</evidence>
<dbReference type="GeneID" id="67454550"/>
<dbReference type="PANTHER" id="PTHR42823">
    <property type="entry name" value="ATP SYNTHASE SUBUNIT A, CHLOROPLASTIC"/>
    <property type="match status" value="1"/>
</dbReference>
<sequence length="227" mass="27392">MDILKNICLNYNLLDLFNIKLTIIILLVKFFLYFFLIKKEINFCHFFFYNFIKKTIDKKNRKIIFFFSIIIFNLILFYNIFDLFPISIFEKIFNQKINIVPTSDINITFSLSIISFIIINYIAIKKIKIKKFILNFFLYPIKNKYMIFFNFIIEFISFLMKPISLSLRLFGNIFSSDIIFNLINNMNLFSNITLNLIWGIFHYLILPLQSFIFITLIIIYLSQTIKH</sequence>
<dbReference type="PATRIC" id="fig|1202538.3.peg.3"/>
<feature type="transmembrane region" description="Helical" evidence="11">
    <location>
        <begin position="63"/>
        <end position="81"/>
    </location>
</feature>
<dbReference type="InterPro" id="IPR023011">
    <property type="entry name" value="ATP_synth_F0_asu_AS"/>
</dbReference>
<evidence type="ECO:0000256" key="6">
    <source>
        <dbReference type="ARBA" id="ARBA00022781"/>
    </source>
</evidence>
<dbReference type="AlphaFoldDB" id="J3YPU7"/>
<organism evidence="12 13">
    <name type="scientific">Candidatus Carsonella ruddii HC isolate Thao2000</name>
    <dbReference type="NCBI Taxonomy" id="1202538"/>
    <lineage>
        <taxon>Bacteria</taxon>
        <taxon>Pseudomonadati</taxon>
        <taxon>Pseudomonadota</taxon>
        <taxon>Gammaproteobacteria</taxon>
        <taxon>Oceanospirillales</taxon>
        <taxon>Halomonadaceae</taxon>
        <taxon>Zymobacter group</taxon>
        <taxon>Candidatus Carsonella</taxon>
    </lineage>
</organism>
<dbReference type="PANTHER" id="PTHR42823:SF3">
    <property type="entry name" value="ATP SYNTHASE SUBUNIT A, CHLOROPLASTIC"/>
    <property type="match status" value="1"/>
</dbReference>
<proteinExistence type="inferred from homology"/>
<keyword evidence="10" id="KW-0066">ATP synthesis</keyword>
<dbReference type="EMBL" id="CP003543">
    <property type="protein sequence ID" value="AFP83858.1"/>
    <property type="molecule type" value="Genomic_DNA"/>
</dbReference>
<accession>J3YPU7</accession>
<dbReference type="STRING" id="1202538.A353_03"/>
<evidence type="ECO:0000256" key="4">
    <source>
        <dbReference type="ARBA" id="ARBA00022547"/>
    </source>
</evidence>
<evidence type="ECO:0000256" key="1">
    <source>
        <dbReference type="ARBA" id="ARBA00004141"/>
    </source>
</evidence>
<feature type="transmembrane region" description="Helical" evidence="11">
    <location>
        <begin position="196"/>
        <end position="221"/>
    </location>
</feature>
<dbReference type="KEGG" id="crh:A353_03"/>
<feature type="transmembrane region" description="Helical" evidence="11">
    <location>
        <begin position="145"/>
        <end position="163"/>
    </location>
</feature>
<gene>
    <name evidence="12" type="primary">atpB</name>
    <name evidence="12" type="ORF">A353_03</name>
</gene>
<evidence type="ECO:0000256" key="10">
    <source>
        <dbReference type="ARBA" id="ARBA00023310"/>
    </source>
</evidence>
<dbReference type="GO" id="GO:0045259">
    <property type="term" value="C:proton-transporting ATP synthase complex"/>
    <property type="evidence" value="ECO:0007669"/>
    <property type="project" value="UniProtKB-KW"/>
</dbReference>
<feature type="transmembrane region" description="Helical" evidence="11">
    <location>
        <begin position="105"/>
        <end position="124"/>
    </location>
</feature>
<keyword evidence="6" id="KW-0375">Hydrogen ion transport</keyword>
<comment type="similarity">
    <text evidence="2">Belongs to the ATPase A chain family.</text>
</comment>
<dbReference type="PRINTS" id="PR00123">
    <property type="entry name" value="ATPASEA"/>
</dbReference>
<dbReference type="OrthoDB" id="9789241at2"/>
<dbReference type="HOGENOM" id="CLU_1233161_0_0_6"/>